<keyword evidence="2" id="KW-1185">Reference proteome</keyword>
<dbReference type="AlphaFoldDB" id="A0A5M3Z7P6"/>
<evidence type="ECO:0000313" key="2">
    <source>
        <dbReference type="Proteomes" id="UP000452235"/>
    </source>
</evidence>
<dbReference type="Proteomes" id="UP000452235">
    <property type="component" value="Unassembled WGS sequence"/>
</dbReference>
<protein>
    <submittedName>
        <fullName evidence="1">Uncharacterized protein</fullName>
    </submittedName>
</protein>
<dbReference type="EMBL" id="BLJY01000009">
    <property type="protein sequence ID" value="GFF18701.1"/>
    <property type="molecule type" value="Genomic_DNA"/>
</dbReference>
<reference evidence="1 2" key="1">
    <citation type="submission" date="2020-01" db="EMBL/GenBank/DDBJ databases">
        <title>Aspergillus terreus IFO 6365 whole genome shotgun sequence.</title>
        <authorList>
            <person name="Kanamasa S."/>
            <person name="Takahashi H."/>
        </authorList>
    </citation>
    <scope>NUCLEOTIDE SEQUENCE [LARGE SCALE GENOMIC DNA]</scope>
    <source>
        <strain evidence="1 2">IFO 6365</strain>
    </source>
</reference>
<dbReference type="PROSITE" id="PS51257">
    <property type="entry name" value="PROKAR_LIPOPROTEIN"/>
    <property type="match status" value="1"/>
</dbReference>
<proteinExistence type="predicted"/>
<gene>
    <name evidence="1" type="ORF">ATEIFO6365_0009006400</name>
</gene>
<name>A0A5M3Z7P6_ASPTE</name>
<evidence type="ECO:0000313" key="1">
    <source>
        <dbReference type="EMBL" id="GFF18701.1"/>
    </source>
</evidence>
<comment type="caution">
    <text evidence="1">The sequence shown here is derived from an EMBL/GenBank/DDBJ whole genome shotgun (WGS) entry which is preliminary data.</text>
</comment>
<dbReference type="OrthoDB" id="4490648at2759"/>
<organism evidence="1 2">
    <name type="scientific">Aspergillus terreus</name>
    <dbReference type="NCBI Taxonomy" id="33178"/>
    <lineage>
        <taxon>Eukaryota</taxon>
        <taxon>Fungi</taxon>
        <taxon>Dikarya</taxon>
        <taxon>Ascomycota</taxon>
        <taxon>Pezizomycotina</taxon>
        <taxon>Eurotiomycetes</taxon>
        <taxon>Eurotiomycetidae</taxon>
        <taxon>Eurotiales</taxon>
        <taxon>Aspergillaceae</taxon>
        <taxon>Aspergillus</taxon>
        <taxon>Aspergillus subgen. Circumdati</taxon>
    </lineage>
</organism>
<sequence length="106" mass="11594">MRFSILSTVALLSACSAATPLRSLLPRSSSMFNLDWTRANAIKTVNEIMQQLPVDINFWGMNQTEGFMGVNIAVDMNDLLAMGLVSMKSNVNAKVNVNVTITGLDR</sequence>
<accession>A0A5M3Z7P6</accession>
<dbReference type="VEuPathDB" id="FungiDB:ATEG_07462"/>